<keyword evidence="4" id="KW-0067">ATP-binding</keyword>
<dbReference type="InterPro" id="IPR050187">
    <property type="entry name" value="Lipid_Phosphate_FormReg"/>
</dbReference>
<protein>
    <submittedName>
        <fullName evidence="6">Lipid kinase YegS</fullName>
        <ecNumber evidence="6">2.7.1.-</ecNumber>
    </submittedName>
</protein>
<dbReference type="EC" id="2.7.1.-" evidence="6"/>
<sequence>MNANPRAAALPLRIFANPNARDGAADRLRDSAGRLLGGQADVIETTSPEETRRAIERACEEGYAVVAAGGDGTVHAVVNALLATPSPTPLGILPLGTSNNFCRDLGLPLDVDEALAVFRGAVATPVDLVRLTADGEQRYGATIATAGNADRVIEGLGDDDKQTWGAWCYLRAALPVMTDLASYPVEIAFDGGPATSMALWNLIIANGRYAGGGLDVAPRARLDDGLLDAVLIAEGEGLDLASLATDFLLNDYLEHERVTFRQASQIDIVSPDELRFLTDGEAISGRRFRFEAAPQALSVLLPPV</sequence>
<dbReference type="GO" id="GO:0008654">
    <property type="term" value="P:phospholipid biosynthetic process"/>
    <property type="evidence" value="ECO:0007669"/>
    <property type="project" value="InterPro"/>
</dbReference>
<dbReference type="InterPro" id="IPR005218">
    <property type="entry name" value="Diacylglycerol/lipid_kinase"/>
</dbReference>
<dbReference type="RefSeq" id="WP_146441389.1">
    <property type="nucleotide sequence ID" value="NZ_SJPR01000001.1"/>
</dbReference>
<keyword evidence="7" id="KW-1185">Reference proteome</keyword>
<feature type="domain" description="DAGKc" evidence="5">
    <location>
        <begin position="7"/>
        <end position="135"/>
    </location>
</feature>
<dbReference type="NCBIfam" id="TIGR00147">
    <property type="entry name" value="YegS/Rv2252/BmrU family lipid kinase"/>
    <property type="match status" value="1"/>
</dbReference>
<gene>
    <name evidence="6" type="primary">yegS</name>
    <name evidence="6" type="ORF">Pla108_00850</name>
</gene>
<dbReference type="Proteomes" id="UP000317421">
    <property type="component" value="Unassembled WGS sequence"/>
</dbReference>
<dbReference type="PANTHER" id="PTHR12358">
    <property type="entry name" value="SPHINGOSINE KINASE"/>
    <property type="match status" value="1"/>
</dbReference>
<dbReference type="Pfam" id="PF19279">
    <property type="entry name" value="YegS_C"/>
    <property type="match status" value="1"/>
</dbReference>
<accession>A0A5C6AJB2</accession>
<dbReference type="AlphaFoldDB" id="A0A5C6AJB2"/>
<dbReference type="OrthoDB" id="142078at2"/>
<keyword evidence="1 6" id="KW-0808">Transferase</keyword>
<name>A0A5C6AJB2_9BACT</name>
<evidence type="ECO:0000256" key="4">
    <source>
        <dbReference type="ARBA" id="ARBA00022840"/>
    </source>
</evidence>
<dbReference type="InterPro" id="IPR045540">
    <property type="entry name" value="YegS/DAGK_C"/>
</dbReference>
<dbReference type="Gene3D" id="3.40.50.10330">
    <property type="entry name" value="Probable inorganic polyphosphate/atp-NAD kinase, domain 1"/>
    <property type="match status" value="1"/>
</dbReference>
<dbReference type="SMART" id="SM00046">
    <property type="entry name" value="DAGKc"/>
    <property type="match status" value="1"/>
</dbReference>
<reference evidence="6 7" key="1">
    <citation type="submission" date="2019-02" db="EMBL/GenBank/DDBJ databases">
        <title>Deep-cultivation of Planctomycetes and their phenomic and genomic characterization uncovers novel biology.</title>
        <authorList>
            <person name="Wiegand S."/>
            <person name="Jogler M."/>
            <person name="Boedeker C."/>
            <person name="Pinto D."/>
            <person name="Vollmers J."/>
            <person name="Rivas-Marin E."/>
            <person name="Kohn T."/>
            <person name="Peeters S.H."/>
            <person name="Heuer A."/>
            <person name="Rast P."/>
            <person name="Oberbeckmann S."/>
            <person name="Bunk B."/>
            <person name="Jeske O."/>
            <person name="Meyerdierks A."/>
            <person name="Storesund J.E."/>
            <person name="Kallscheuer N."/>
            <person name="Luecker S."/>
            <person name="Lage O.M."/>
            <person name="Pohl T."/>
            <person name="Merkel B.J."/>
            <person name="Hornburger P."/>
            <person name="Mueller R.-W."/>
            <person name="Bruemmer F."/>
            <person name="Labrenz M."/>
            <person name="Spormann A.M."/>
            <person name="Op Den Camp H."/>
            <person name="Overmann J."/>
            <person name="Amann R."/>
            <person name="Jetten M.S.M."/>
            <person name="Mascher T."/>
            <person name="Medema M.H."/>
            <person name="Devos D.P."/>
            <person name="Kaster A.-K."/>
            <person name="Ovreas L."/>
            <person name="Rohde M."/>
            <person name="Galperin M.Y."/>
            <person name="Jogler C."/>
        </authorList>
    </citation>
    <scope>NUCLEOTIDE SEQUENCE [LARGE SCALE GENOMIC DNA]</scope>
    <source>
        <strain evidence="6 7">Pla108</strain>
    </source>
</reference>
<dbReference type="Pfam" id="PF00781">
    <property type="entry name" value="DAGK_cat"/>
    <property type="match status" value="1"/>
</dbReference>
<dbReference type="PROSITE" id="PS50146">
    <property type="entry name" value="DAGK"/>
    <property type="match status" value="1"/>
</dbReference>
<dbReference type="SUPFAM" id="SSF111331">
    <property type="entry name" value="NAD kinase/diacylglycerol kinase-like"/>
    <property type="match status" value="1"/>
</dbReference>
<dbReference type="InterPro" id="IPR017438">
    <property type="entry name" value="ATP-NAD_kinase_N"/>
</dbReference>
<keyword evidence="2" id="KW-0547">Nucleotide-binding</keyword>
<evidence type="ECO:0000313" key="7">
    <source>
        <dbReference type="Proteomes" id="UP000317421"/>
    </source>
</evidence>
<dbReference type="InterPro" id="IPR016064">
    <property type="entry name" value="NAD/diacylglycerol_kinase_sf"/>
</dbReference>
<dbReference type="GO" id="GO:0005524">
    <property type="term" value="F:ATP binding"/>
    <property type="evidence" value="ECO:0007669"/>
    <property type="project" value="UniProtKB-KW"/>
</dbReference>
<comment type="caution">
    <text evidence="6">The sequence shown here is derived from an EMBL/GenBank/DDBJ whole genome shotgun (WGS) entry which is preliminary data.</text>
</comment>
<dbReference type="Gene3D" id="2.60.200.40">
    <property type="match status" value="1"/>
</dbReference>
<organism evidence="6 7">
    <name type="scientific">Botrimarina colliarenosi</name>
    <dbReference type="NCBI Taxonomy" id="2528001"/>
    <lineage>
        <taxon>Bacteria</taxon>
        <taxon>Pseudomonadati</taxon>
        <taxon>Planctomycetota</taxon>
        <taxon>Planctomycetia</taxon>
        <taxon>Pirellulales</taxon>
        <taxon>Lacipirellulaceae</taxon>
        <taxon>Botrimarina</taxon>
    </lineage>
</organism>
<dbReference type="PANTHER" id="PTHR12358:SF54">
    <property type="entry name" value="SPHINGOSINE KINASE RELATED PROTEIN"/>
    <property type="match status" value="1"/>
</dbReference>
<evidence type="ECO:0000259" key="5">
    <source>
        <dbReference type="PROSITE" id="PS50146"/>
    </source>
</evidence>
<dbReference type="GO" id="GO:0016301">
    <property type="term" value="F:kinase activity"/>
    <property type="evidence" value="ECO:0007669"/>
    <property type="project" value="UniProtKB-KW"/>
</dbReference>
<evidence type="ECO:0000256" key="2">
    <source>
        <dbReference type="ARBA" id="ARBA00022741"/>
    </source>
</evidence>
<evidence type="ECO:0000256" key="3">
    <source>
        <dbReference type="ARBA" id="ARBA00022777"/>
    </source>
</evidence>
<dbReference type="InterPro" id="IPR001206">
    <property type="entry name" value="Diacylglycerol_kinase_cat_dom"/>
</dbReference>
<evidence type="ECO:0000256" key="1">
    <source>
        <dbReference type="ARBA" id="ARBA00022679"/>
    </source>
</evidence>
<keyword evidence="3 6" id="KW-0418">Kinase</keyword>
<proteinExistence type="predicted"/>
<evidence type="ECO:0000313" key="6">
    <source>
        <dbReference type="EMBL" id="TWT99151.1"/>
    </source>
</evidence>
<dbReference type="EMBL" id="SJPR01000001">
    <property type="protein sequence ID" value="TWT99151.1"/>
    <property type="molecule type" value="Genomic_DNA"/>
</dbReference>